<evidence type="ECO:0000256" key="1">
    <source>
        <dbReference type="ARBA" id="ARBA00022741"/>
    </source>
</evidence>
<dbReference type="OrthoDB" id="9782422at2"/>
<name>A0A4Y8M1E4_9BACL</name>
<dbReference type="EMBL" id="SOMN01000007">
    <property type="protein sequence ID" value="TFE28112.1"/>
    <property type="molecule type" value="Genomic_DNA"/>
</dbReference>
<dbReference type="NCBIfam" id="TIGR00370">
    <property type="entry name" value="5-oxoprolinase subunit PxpB"/>
    <property type="match status" value="1"/>
</dbReference>
<keyword evidence="1" id="KW-0547">Nucleotide-binding</keyword>
<evidence type="ECO:0000259" key="4">
    <source>
        <dbReference type="SMART" id="SM00796"/>
    </source>
</evidence>
<dbReference type="SMART" id="SM00796">
    <property type="entry name" value="AHS1"/>
    <property type="match status" value="1"/>
</dbReference>
<dbReference type="AlphaFoldDB" id="A0A4Y8M1E4"/>
<gene>
    <name evidence="6" type="primary">pxpB</name>
    <name evidence="6" type="ORF">E2980_07795</name>
</gene>
<dbReference type="InterPro" id="IPR003833">
    <property type="entry name" value="CT_C_D"/>
</dbReference>
<dbReference type="SUPFAM" id="SSF50891">
    <property type="entry name" value="Cyclophilin-like"/>
    <property type="match status" value="2"/>
</dbReference>
<evidence type="ECO:0000256" key="2">
    <source>
        <dbReference type="ARBA" id="ARBA00022801"/>
    </source>
</evidence>
<dbReference type="Proteomes" id="UP000297900">
    <property type="component" value="Unassembled WGS sequence"/>
</dbReference>
<evidence type="ECO:0000313" key="7">
    <source>
        <dbReference type="Proteomes" id="UP000297900"/>
    </source>
</evidence>
<dbReference type="NCBIfam" id="TIGR00724">
    <property type="entry name" value="urea_amlyse_rel"/>
    <property type="match status" value="1"/>
</dbReference>
<keyword evidence="3" id="KW-0067">ATP-binding</keyword>
<dbReference type="InterPro" id="IPR010016">
    <property type="entry name" value="PxpB"/>
</dbReference>
<protein>
    <submittedName>
        <fullName evidence="6">5-oxoprolinase subunit PxpB</fullName>
        <ecNumber evidence="6">3.5.2.9</ecNumber>
    </submittedName>
</protein>
<dbReference type="Pfam" id="PF02626">
    <property type="entry name" value="CT_A_B"/>
    <property type="match status" value="1"/>
</dbReference>
<evidence type="ECO:0000256" key="3">
    <source>
        <dbReference type="ARBA" id="ARBA00022840"/>
    </source>
</evidence>
<feature type="domain" description="Carboxyltransferase" evidence="4">
    <location>
        <begin position="6"/>
        <end position="204"/>
    </location>
</feature>
<dbReference type="Gene3D" id="2.40.100.10">
    <property type="entry name" value="Cyclophilin-like"/>
    <property type="match status" value="2"/>
</dbReference>
<keyword evidence="2 6" id="KW-0378">Hydrolase</keyword>
<dbReference type="RefSeq" id="WP_135151622.1">
    <property type="nucleotide sequence ID" value="NZ_SOMN01000007.1"/>
</dbReference>
<evidence type="ECO:0000313" key="6">
    <source>
        <dbReference type="EMBL" id="TFE28112.1"/>
    </source>
</evidence>
<reference evidence="6 7" key="1">
    <citation type="submission" date="2019-03" db="EMBL/GenBank/DDBJ databases">
        <title>Cohnella endophytica sp. nov., a novel endophytic bacterium isolated from bark of Sonneratia apetala.</title>
        <authorList>
            <person name="Tuo L."/>
        </authorList>
    </citation>
    <scope>NUCLEOTIDE SEQUENCE [LARGE SCALE GENOMIC DNA]</scope>
    <source>
        <strain evidence="6 7">CCTCC AB 208254</strain>
    </source>
</reference>
<proteinExistence type="predicted"/>
<dbReference type="GO" id="GO:0005524">
    <property type="term" value="F:ATP binding"/>
    <property type="evidence" value="ECO:0007669"/>
    <property type="project" value="UniProtKB-KW"/>
</dbReference>
<dbReference type="EC" id="3.5.2.9" evidence="6"/>
<dbReference type="PANTHER" id="PTHR43309:SF5">
    <property type="entry name" value="5-OXOPROLINASE SUBUNIT C"/>
    <property type="match status" value="1"/>
</dbReference>
<dbReference type="InterPro" id="IPR029000">
    <property type="entry name" value="Cyclophilin-like_dom_sf"/>
</dbReference>
<accession>A0A4Y8M1E4</accession>
<comment type="caution">
    <text evidence="6">The sequence shown here is derived from an EMBL/GenBank/DDBJ whole genome shotgun (WGS) entry which is preliminary data.</text>
</comment>
<dbReference type="SMART" id="SM00797">
    <property type="entry name" value="AHS2"/>
    <property type="match status" value="1"/>
</dbReference>
<evidence type="ECO:0000259" key="5">
    <source>
        <dbReference type="SMART" id="SM00797"/>
    </source>
</evidence>
<keyword evidence="7" id="KW-1185">Reference proteome</keyword>
<organism evidence="6 7">
    <name type="scientific">Cohnella luojiensis</name>
    <dbReference type="NCBI Taxonomy" id="652876"/>
    <lineage>
        <taxon>Bacteria</taxon>
        <taxon>Bacillati</taxon>
        <taxon>Bacillota</taxon>
        <taxon>Bacilli</taxon>
        <taxon>Bacillales</taxon>
        <taxon>Paenibacillaceae</taxon>
        <taxon>Cohnella</taxon>
    </lineage>
</organism>
<dbReference type="Pfam" id="PF02682">
    <property type="entry name" value="CT_C_D"/>
    <property type="match status" value="1"/>
</dbReference>
<dbReference type="GO" id="GO:0017168">
    <property type="term" value="F:5-oxoprolinase (ATP-hydrolyzing) activity"/>
    <property type="evidence" value="ECO:0007669"/>
    <property type="project" value="UniProtKB-EC"/>
</dbReference>
<dbReference type="PANTHER" id="PTHR43309">
    <property type="entry name" value="5-OXOPROLINASE SUBUNIT C"/>
    <property type="match status" value="1"/>
</dbReference>
<dbReference type="InterPro" id="IPR052708">
    <property type="entry name" value="PxpC"/>
</dbReference>
<dbReference type="InterPro" id="IPR003778">
    <property type="entry name" value="CT_A_B"/>
</dbReference>
<sequence length="597" mass="64177">MQQSDITVQRLGDRAFSLRWNEPTTALYLASMARAISRLSIPWLQETVAAYRTITFHIIDTAASVERASLQLLRLLDLLEEQQLPHPRHTNIPVVYGGEYGPDLAECARRSGMTERQFAERHSEAAYTVAMMGFAPGFPYLSGLNEALAQPRHDTPRMKVLAGSVGVAGGQTGIYPVTSPGGWQIIGRTAIPLFRPEEDEPFLLAQGDIVRFIPVIEADFDGLDLALAGGREKTIVTGAGSGYSPMLQVQKPGLLTTIQDCGRKGWQAYGVSVGGAMDEVSLRKANLLIGNDEDAAALEITLLGGSYSVLEDVLLAICGADLSATVDGTAIPMNRPVWLSKGSTLSFGPAQSGCRAYLAIAGGINVPFVLGSRSTDPRARIGGGCGRALAAGDTIASLPPGEWTDSLKTSLSRKAAESNERWIAANWSVDGWIDGASYIARQSRKPRVFTLRLLAGSEWDAFTSESRELLFEELYRVEASSDRMGIRLSGEGLVRESRHELESHGVTPGTIQVPPSGQPIILAAGCQPTGGYPKIAHVISADLPSLAQAVPGDLLAFELTDESTAEQALKEREREIAILKAGMLARSRQWARGGIER</sequence>
<feature type="domain" description="Carboxyltransferase" evidence="5">
    <location>
        <begin position="268"/>
        <end position="575"/>
    </location>
</feature>